<dbReference type="GO" id="GO:0043015">
    <property type="term" value="F:gamma-tubulin binding"/>
    <property type="evidence" value="ECO:0007669"/>
    <property type="project" value="InterPro"/>
</dbReference>
<dbReference type="InterPro" id="IPR040457">
    <property type="entry name" value="GCP_C"/>
</dbReference>
<keyword evidence="4 5" id="KW-0206">Cytoskeleton</keyword>
<organism evidence="8 9">
    <name type="scientific">Zygosaccharomyces rouxii</name>
    <dbReference type="NCBI Taxonomy" id="4956"/>
    <lineage>
        <taxon>Eukaryota</taxon>
        <taxon>Fungi</taxon>
        <taxon>Dikarya</taxon>
        <taxon>Ascomycota</taxon>
        <taxon>Saccharomycotina</taxon>
        <taxon>Saccharomycetes</taxon>
        <taxon>Saccharomycetales</taxon>
        <taxon>Saccharomycetaceae</taxon>
        <taxon>Zygosaccharomyces</taxon>
    </lineage>
</organism>
<feature type="domain" description="Gamma tubulin complex component C-terminal" evidence="6">
    <location>
        <begin position="531"/>
        <end position="764"/>
    </location>
</feature>
<dbReference type="GO" id="GO:0031122">
    <property type="term" value="P:cytoplasmic microtubule organization"/>
    <property type="evidence" value="ECO:0007669"/>
    <property type="project" value="TreeGrafter"/>
</dbReference>
<comment type="subcellular location">
    <subcellularLocation>
        <location evidence="5">Cytoplasm</location>
        <location evidence="5">Cytoskeleton</location>
        <location evidence="5">Microtubule organizing center</location>
    </subcellularLocation>
</comment>
<dbReference type="GO" id="GO:0051321">
    <property type="term" value="P:meiotic cell cycle"/>
    <property type="evidence" value="ECO:0007669"/>
    <property type="project" value="TreeGrafter"/>
</dbReference>
<feature type="domain" description="Gamma tubulin complex component protein N-terminal" evidence="7">
    <location>
        <begin position="78"/>
        <end position="427"/>
    </location>
</feature>
<sequence length="788" mass="91778">MIIKRKKKIPYPLFKDFCMEVRPVEDYAGLNLGQERPPLLGRLANCQPLSSVNPKLKSYSLRELSSPDHSRVREALLVRDLLNVLVGLEGAYIRYNNRYDPYSDSVPEFKIAKTMDSSLKSFSKRLSKLGKYYIVLGKVAEHWSDPEHGMVLHRLGYEIRQFLQHTYLKFIATRLEPEFKNNTTFSIREMEQLIHEAEIAKQMDLLYTVCDRIDKETTMRQSVDRTQVDFDNFMSDLRDQGQLQSDVILATDTRILPVAKGGIVLRILQDLIQENLGDRSGVHFLRTLLLNISTDYRSMLEDWLTQGHLHDPYDEFMVIDTMRQLKDTPLSLKYGDRLWDTRYMIRKDALPRNLTVKDDGELMFKILVTGKLLNVVKTSLGVKQLPVAQSSTMAMDFGSSLMEGTLWALIIDEWYQRANTLCLELFLTGYSLGDFLLQLQRHFFGYQNSHNLMRFLGRNMVDLTRKYRPSGIEESRIRRNFELEHRSHEDLVIQLLNLQLDPHSFASTVAQYGATTTIAKDSGARLLSANNFETLRNMLLQDYDSQNHSKNQGSVIHHLQFEILVPYPLNVVVTRTCTVQYQVISRYLFILQYYSRLLDDTWTEINKNKLWKQRFSPRVTTKFIRPCRLLHNKMNQFVKLLLEYFTNDVVDKELSHVSNAQTDTVVALQTLLQESLTNIMTNCCLSQLVQIQLQIFEIIHKFCKFITSLRDEMPILKKTEIINPQEQIDVESHLKPLSNYTRLVHMTFQQHVQAFKEGLLHYHAESVDTNDSRRDISRMMLSLSIFPG</sequence>
<protein>
    <recommendedName>
        <fullName evidence="5">Spindle pole body component</fullName>
    </recommendedName>
</protein>
<dbReference type="GO" id="GO:0007020">
    <property type="term" value="P:microtubule nucleation"/>
    <property type="evidence" value="ECO:0007669"/>
    <property type="project" value="InterPro"/>
</dbReference>
<proteinExistence type="inferred from homology"/>
<dbReference type="GO" id="GO:0000930">
    <property type="term" value="C:gamma-tubulin complex"/>
    <property type="evidence" value="ECO:0007669"/>
    <property type="project" value="UniProtKB-ARBA"/>
</dbReference>
<gene>
    <name evidence="8" type="ORF">ZYGR_0AI05000</name>
</gene>
<dbReference type="OrthoDB" id="2192946at2759"/>
<keyword evidence="2 5" id="KW-0963">Cytoplasm</keyword>
<dbReference type="PANTHER" id="PTHR19302:SF13">
    <property type="entry name" value="GAMMA-TUBULIN COMPLEX COMPONENT 2"/>
    <property type="match status" value="1"/>
</dbReference>
<dbReference type="GO" id="GO:0051225">
    <property type="term" value="P:spindle assembly"/>
    <property type="evidence" value="ECO:0007669"/>
    <property type="project" value="TreeGrafter"/>
</dbReference>
<dbReference type="PANTHER" id="PTHR19302">
    <property type="entry name" value="GAMMA TUBULIN COMPLEX PROTEIN"/>
    <property type="match status" value="1"/>
</dbReference>
<dbReference type="Pfam" id="PF04130">
    <property type="entry name" value="GCP_C_terminal"/>
    <property type="match status" value="1"/>
</dbReference>
<dbReference type="Pfam" id="PF17681">
    <property type="entry name" value="GCP_N_terminal"/>
    <property type="match status" value="1"/>
</dbReference>
<dbReference type="EMBL" id="BDGX01000035">
    <property type="protein sequence ID" value="GAV53216.1"/>
    <property type="molecule type" value="Genomic_DNA"/>
</dbReference>
<dbReference type="GO" id="GO:0005874">
    <property type="term" value="C:microtubule"/>
    <property type="evidence" value="ECO:0007669"/>
    <property type="project" value="UniProtKB-KW"/>
</dbReference>
<comment type="similarity">
    <text evidence="1 5">Belongs to the TUBGCP family.</text>
</comment>
<evidence type="ECO:0000256" key="4">
    <source>
        <dbReference type="ARBA" id="ARBA00023212"/>
    </source>
</evidence>
<evidence type="ECO:0000256" key="3">
    <source>
        <dbReference type="ARBA" id="ARBA00022701"/>
    </source>
</evidence>
<comment type="caution">
    <text evidence="8">The sequence shown here is derived from an EMBL/GenBank/DDBJ whole genome shotgun (WGS) entry which is preliminary data.</text>
</comment>
<dbReference type="AlphaFoldDB" id="A0A1Q3ABR4"/>
<dbReference type="GO" id="GO:0044732">
    <property type="term" value="C:mitotic spindle pole body"/>
    <property type="evidence" value="ECO:0007669"/>
    <property type="project" value="TreeGrafter"/>
</dbReference>
<dbReference type="GO" id="GO:0000922">
    <property type="term" value="C:spindle pole"/>
    <property type="evidence" value="ECO:0007669"/>
    <property type="project" value="InterPro"/>
</dbReference>
<dbReference type="InterPro" id="IPR041470">
    <property type="entry name" value="GCP_N"/>
</dbReference>
<evidence type="ECO:0000313" key="9">
    <source>
        <dbReference type="Proteomes" id="UP000187013"/>
    </source>
</evidence>
<name>A0A1Q3ABR4_ZYGRO</name>
<evidence type="ECO:0000313" key="8">
    <source>
        <dbReference type="EMBL" id="GAV53216.1"/>
    </source>
</evidence>
<evidence type="ECO:0000256" key="2">
    <source>
        <dbReference type="ARBA" id="ARBA00022490"/>
    </source>
</evidence>
<evidence type="ECO:0000259" key="7">
    <source>
        <dbReference type="Pfam" id="PF17681"/>
    </source>
</evidence>
<evidence type="ECO:0000256" key="5">
    <source>
        <dbReference type="RuleBase" id="RU363050"/>
    </source>
</evidence>
<evidence type="ECO:0000259" key="6">
    <source>
        <dbReference type="Pfam" id="PF04130"/>
    </source>
</evidence>
<accession>A0A1Q3ABR4</accession>
<dbReference type="GO" id="GO:0000278">
    <property type="term" value="P:mitotic cell cycle"/>
    <property type="evidence" value="ECO:0007669"/>
    <property type="project" value="TreeGrafter"/>
</dbReference>
<dbReference type="Proteomes" id="UP000187013">
    <property type="component" value="Unassembled WGS sequence"/>
</dbReference>
<evidence type="ECO:0000256" key="1">
    <source>
        <dbReference type="ARBA" id="ARBA00010337"/>
    </source>
</evidence>
<dbReference type="InterPro" id="IPR042241">
    <property type="entry name" value="GCP_C_sf"/>
</dbReference>
<dbReference type="GO" id="GO:0051011">
    <property type="term" value="F:microtubule minus-end binding"/>
    <property type="evidence" value="ECO:0007669"/>
    <property type="project" value="TreeGrafter"/>
</dbReference>
<dbReference type="Gene3D" id="1.20.120.1900">
    <property type="entry name" value="Gamma-tubulin complex, C-terminal domain"/>
    <property type="match status" value="1"/>
</dbReference>
<dbReference type="InterPro" id="IPR007259">
    <property type="entry name" value="GCP"/>
</dbReference>
<keyword evidence="3 5" id="KW-0493">Microtubule</keyword>
<reference evidence="8 9" key="1">
    <citation type="submission" date="2016-08" db="EMBL/GenBank/DDBJ databases">
        <title>Draft genome sequence of allopolyploid Zygosaccharomyces rouxii.</title>
        <authorList>
            <person name="Watanabe J."/>
            <person name="Uehara K."/>
            <person name="Mogi Y."/>
            <person name="Tsukioka Y."/>
        </authorList>
    </citation>
    <scope>NUCLEOTIDE SEQUENCE [LARGE SCALE GENOMIC DNA]</scope>
    <source>
        <strain evidence="8 9">NBRC 110957</strain>
    </source>
</reference>